<evidence type="ECO:0000256" key="6">
    <source>
        <dbReference type="SAM" id="MobiDB-lite"/>
    </source>
</evidence>
<evidence type="ECO:0000256" key="1">
    <source>
        <dbReference type="ARBA" id="ARBA00004141"/>
    </source>
</evidence>
<proteinExistence type="inferred from homology"/>
<evidence type="ECO:0000313" key="10">
    <source>
        <dbReference type="Proteomes" id="UP001337655"/>
    </source>
</evidence>
<feature type="transmembrane region" description="Helical" evidence="7">
    <location>
        <begin position="270"/>
        <end position="291"/>
    </location>
</feature>
<keyword evidence="10" id="KW-1185">Reference proteome</keyword>
<dbReference type="Gene3D" id="1.20.1250.20">
    <property type="entry name" value="MFS general substrate transporter like domains"/>
    <property type="match status" value="1"/>
</dbReference>
<reference evidence="9 10" key="1">
    <citation type="submission" date="2023-08" db="EMBL/GenBank/DDBJ databases">
        <title>Black Yeasts Isolated from many extreme environments.</title>
        <authorList>
            <person name="Coleine C."/>
            <person name="Stajich J.E."/>
            <person name="Selbmann L."/>
        </authorList>
    </citation>
    <scope>NUCLEOTIDE SEQUENCE [LARGE SCALE GENOMIC DNA]</scope>
    <source>
        <strain evidence="9 10">CCFEE 5935</strain>
    </source>
</reference>
<keyword evidence="5 7" id="KW-0472">Membrane</keyword>
<comment type="subcellular location">
    <subcellularLocation>
        <location evidence="1">Membrane</location>
        <topology evidence="1">Multi-pass membrane protein</topology>
    </subcellularLocation>
</comment>
<dbReference type="GeneID" id="89931577"/>
<feature type="transmembrane region" description="Helical" evidence="7">
    <location>
        <begin position="200"/>
        <end position="222"/>
    </location>
</feature>
<evidence type="ECO:0000256" key="3">
    <source>
        <dbReference type="ARBA" id="ARBA00022692"/>
    </source>
</evidence>
<feature type="domain" description="Major facilitator superfamily (MFS) profile" evidence="8">
    <location>
        <begin position="1"/>
        <end position="325"/>
    </location>
</feature>
<feature type="transmembrane region" description="Helical" evidence="7">
    <location>
        <begin position="303"/>
        <end position="321"/>
    </location>
</feature>
<dbReference type="Proteomes" id="UP001337655">
    <property type="component" value="Unassembled WGS sequence"/>
</dbReference>
<evidence type="ECO:0000259" key="8">
    <source>
        <dbReference type="PROSITE" id="PS50850"/>
    </source>
</evidence>
<evidence type="ECO:0000256" key="2">
    <source>
        <dbReference type="ARBA" id="ARBA00010992"/>
    </source>
</evidence>
<feature type="transmembrane region" description="Helical" evidence="7">
    <location>
        <begin position="234"/>
        <end position="258"/>
    </location>
</feature>
<dbReference type="InterPro" id="IPR020846">
    <property type="entry name" value="MFS_dom"/>
</dbReference>
<sequence length="387" mass="42317">MYMAELAPPSIRGGLVNFYQSWMMVGAILACSVVYGAFYNAAGKWIYLTPIVVQIIPPVLLLMAVWFIPESPRWLLSKNKKEQALKALLYMRKGASSEEETAQELDLVAAATEQEIELHRASSYLDCFRGSNFYRTLVAVGVQCLQQAQGNSFTQAYLVIFLQQLGVNDPLLIKIAHACCSFGGTVLAFYLTDELGRRKMLIGGAFLMGATLWVTSGLAAWTPGGVHGAKAQTAIAMILLNAAISTGAWGSCMWTVTVEVSTQQLRERTIALATIFGFITSLLITYINPYVQNEPGNLGAKVGLIYGSMSVIAIAFVYFIVPEMKGRSLEELDEMFHSRVPAWRSKAFVSDGLGAQITRVQNADASVMDTKSSDHESIQETPHSKGL</sequence>
<dbReference type="InterPro" id="IPR005828">
    <property type="entry name" value="MFS_sugar_transport-like"/>
</dbReference>
<feature type="transmembrane region" description="Helical" evidence="7">
    <location>
        <begin position="171"/>
        <end position="191"/>
    </location>
</feature>
<keyword evidence="4 7" id="KW-1133">Transmembrane helix</keyword>
<dbReference type="PANTHER" id="PTHR48022">
    <property type="entry name" value="PLASTIDIC GLUCOSE TRANSPORTER 4"/>
    <property type="match status" value="1"/>
</dbReference>
<dbReference type="PANTHER" id="PTHR48022:SF17">
    <property type="entry name" value="HEXOSE TRANSPORTER"/>
    <property type="match status" value="1"/>
</dbReference>
<comment type="similarity">
    <text evidence="2">Belongs to the major facilitator superfamily. Sugar transporter (TC 2.A.1.1) family.</text>
</comment>
<dbReference type="AlphaFoldDB" id="A0AAV9NZ44"/>
<keyword evidence="3 7" id="KW-0812">Transmembrane</keyword>
<dbReference type="InterPro" id="IPR050360">
    <property type="entry name" value="MFS_Sugar_Transporters"/>
</dbReference>
<feature type="transmembrane region" description="Helical" evidence="7">
    <location>
        <begin position="20"/>
        <end position="38"/>
    </location>
</feature>
<dbReference type="InterPro" id="IPR036259">
    <property type="entry name" value="MFS_trans_sf"/>
</dbReference>
<protein>
    <recommendedName>
        <fullName evidence="8">Major facilitator superfamily (MFS) profile domain-containing protein</fullName>
    </recommendedName>
</protein>
<evidence type="ECO:0000313" key="9">
    <source>
        <dbReference type="EMBL" id="KAK5164157.1"/>
    </source>
</evidence>
<dbReference type="PROSITE" id="PS50850">
    <property type="entry name" value="MFS"/>
    <property type="match status" value="1"/>
</dbReference>
<organism evidence="9 10">
    <name type="scientific">Saxophila tyrrhenica</name>
    <dbReference type="NCBI Taxonomy" id="1690608"/>
    <lineage>
        <taxon>Eukaryota</taxon>
        <taxon>Fungi</taxon>
        <taxon>Dikarya</taxon>
        <taxon>Ascomycota</taxon>
        <taxon>Pezizomycotina</taxon>
        <taxon>Dothideomycetes</taxon>
        <taxon>Dothideomycetidae</taxon>
        <taxon>Mycosphaerellales</taxon>
        <taxon>Extremaceae</taxon>
        <taxon>Saxophila</taxon>
    </lineage>
</organism>
<dbReference type="GO" id="GO:0005351">
    <property type="term" value="F:carbohydrate:proton symporter activity"/>
    <property type="evidence" value="ECO:0007669"/>
    <property type="project" value="TreeGrafter"/>
</dbReference>
<dbReference type="GO" id="GO:0016020">
    <property type="term" value="C:membrane"/>
    <property type="evidence" value="ECO:0007669"/>
    <property type="project" value="UniProtKB-SubCell"/>
</dbReference>
<evidence type="ECO:0000256" key="5">
    <source>
        <dbReference type="ARBA" id="ARBA00023136"/>
    </source>
</evidence>
<feature type="region of interest" description="Disordered" evidence="6">
    <location>
        <begin position="366"/>
        <end position="387"/>
    </location>
</feature>
<evidence type="ECO:0000256" key="4">
    <source>
        <dbReference type="ARBA" id="ARBA00022989"/>
    </source>
</evidence>
<dbReference type="SUPFAM" id="SSF103473">
    <property type="entry name" value="MFS general substrate transporter"/>
    <property type="match status" value="1"/>
</dbReference>
<gene>
    <name evidence="9" type="ORF">LTR77_010248</name>
</gene>
<evidence type="ECO:0000256" key="7">
    <source>
        <dbReference type="SAM" id="Phobius"/>
    </source>
</evidence>
<name>A0AAV9NZ44_9PEZI</name>
<dbReference type="EMBL" id="JAVRRT010000021">
    <property type="protein sequence ID" value="KAK5164157.1"/>
    <property type="molecule type" value="Genomic_DNA"/>
</dbReference>
<dbReference type="RefSeq" id="XP_064654485.1">
    <property type="nucleotide sequence ID" value="XM_064807471.1"/>
</dbReference>
<accession>A0AAV9NZ44</accession>
<comment type="caution">
    <text evidence="9">The sequence shown here is derived from an EMBL/GenBank/DDBJ whole genome shotgun (WGS) entry which is preliminary data.</text>
</comment>
<feature type="transmembrane region" description="Helical" evidence="7">
    <location>
        <begin position="45"/>
        <end position="68"/>
    </location>
</feature>
<dbReference type="Pfam" id="PF00083">
    <property type="entry name" value="Sugar_tr"/>
    <property type="match status" value="1"/>
</dbReference>